<accession>A0A2L2Y1M1</accession>
<dbReference type="EMBL" id="IAAA01001475">
    <property type="protein sequence ID" value="LAA02074.1"/>
    <property type="molecule type" value="mRNA"/>
</dbReference>
<name>A0A2L2Y1M1_PARTP</name>
<comment type="similarity">
    <text evidence="1">Belongs to the GSK-3-binding protein family.</text>
</comment>
<dbReference type="InterPro" id="IPR008014">
    <property type="entry name" value="GSK3-bd"/>
</dbReference>
<sequence>MPSKEDICVVPDSTQSTFLSADMDELVAAIKHNLQLKSKPSHGVYTKQRRPAPYSAPVRTVCRNKANDREIATDHSSPNCKYCILRAKSKTSKDASSDDPYEILTLLRKGILINEAVKRLQLDLENKRPKKTDFYEFDDLEVDVESI</sequence>
<evidence type="ECO:0000256" key="1">
    <source>
        <dbReference type="ARBA" id="ARBA00010422"/>
    </source>
</evidence>
<dbReference type="GO" id="GO:0005737">
    <property type="term" value="C:cytoplasm"/>
    <property type="evidence" value="ECO:0007669"/>
    <property type="project" value="TreeGrafter"/>
</dbReference>
<proteinExistence type="evidence at transcript level"/>
<reference evidence="2" key="1">
    <citation type="journal article" date="2016" name="Mol. Ecol. Resour.">
        <title>Evaluation of the impact of RNA preservation methods of spiders for de novo transcriptome assembly.</title>
        <authorList>
            <person name="Kono N."/>
            <person name="Nakamura H."/>
            <person name="Ito Y."/>
            <person name="Tomita M."/>
            <person name="Arakawa K."/>
        </authorList>
    </citation>
    <scope>NUCLEOTIDE SEQUENCE</scope>
    <source>
        <tissue evidence="2">Whole body</tissue>
    </source>
</reference>
<evidence type="ECO:0000313" key="2">
    <source>
        <dbReference type="EMBL" id="LAA02072.1"/>
    </source>
</evidence>
<organism evidence="2">
    <name type="scientific">Parasteatoda tepidariorum</name>
    <name type="common">Common house spider</name>
    <name type="synonym">Achaearanea tepidariorum</name>
    <dbReference type="NCBI Taxonomy" id="114398"/>
    <lineage>
        <taxon>Eukaryota</taxon>
        <taxon>Metazoa</taxon>
        <taxon>Ecdysozoa</taxon>
        <taxon>Arthropoda</taxon>
        <taxon>Chelicerata</taxon>
        <taxon>Arachnida</taxon>
        <taxon>Araneae</taxon>
        <taxon>Araneomorphae</taxon>
        <taxon>Entelegynae</taxon>
        <taxon>Araneoidea</taxon>
        <taxon>Theridiidae</taxon>
        <taxon>Parasteatoda</taxon>
    </lineage>
</organism>
<dbReference type="AlphaFoldDB" id="A0A2L2Y1M1"/>
<protein>
    <submittedName>
        <fullName evidence="2">Uncharacterized protein</fullName>
    </submittedName>
</protein>
<dbReference type="PANTHER" id="PTHR35154:SF3">
    <property type="entry name" value="GBP PROTEIN"/>
    <property type="match status" value="1"/>
</dbReference>
<dbReference type="EMBL" id="IAAA01001474">
    <property type="protein sequence ID" value="LAA02072.1"/>
    <property type="molecule type" value="mRNA"/>
</dbReference>
<dbReference type="PANTHER" id="PTHR35154">
    <property type="entry name" value="GBP PROTEIN"/>
    <property type="match status" value="1"/>
</dbReference>